<comment type="caution">
    <text evidence="1">The sequence shown here is derived from an EMBL/GenBank/DDBJ whole genome shotgun (WGS) entry which is preliminary data.</text>
</comment>
<keyword evidence="2" id="KW-1185">Reference proteome</keyword>
<sequence length="242" mass="26981">MDESLNWDKLVTRNRTLKRSPVRRCSTGVIGHGCSYSPLPAEKPHVVFAAGMFVSQGVKHSKSIRGAHIYQVGTMAPYQIRRDYNLRPEADNSKVNKYVIPIALGGHPAFRKHCVERESNRTTTNCYIYMCACMYGETGVLCLKRFSGALEKHDPRRLGCDWSTRRAAIASRSPNRHKGGSSTLLHSHLMTNATPKVCRTQRVLDPSRAAIAQELGQRGLQPPTFCDMFTAHCSAPDSTRAH</sequence>
<dbReference type="Proteomes" id="UP001244011">
    <property type="component" value="Unassembled WGS sequence"/>
</dbReference>
<organism evidence="1 2">
    <name type="scientific">Phialemonium atrogriseum</name>
    <dbReference type="NCBI Taxonomy" id="1093897"/>
    <lineage>
        <taxon>Eukaryota</taxon>
        <taxon>Fungi</taxon>
        <taxon>Dikarya</taxon>
        <taxon>Ascomycota</taxon>
        <taxon>Pezizomycotina</taxon>
        <taxon>Sordariomycetes</taxon>
        <taxon>Sordariomycetidae</taxon>
        <taxon>Cephalothecales</taxon>
        <taxon>Cephalothecaceae</taxon>
        <taxon>Phialemonium</taxon>
    </lineage>
</organism>
<proteinExistence type="predicted"/>
<gene>
    <name evidence="1" type="ORF">QBC33DRAFT_67762</name>
</gene>
<name>A0AAJ0FNQ5_9PEZI</name>
<dbReference type="EMBL" id="MU839008">
    <property type="protein sequence ID" value="KAK1767400.1"/>
    <property type="molecule type" value="Genomic_DNA"/>
</dbReference>
<dbReference type="RefSeq" id="XP_060283613.1">
    <property type="nucleotide sequence ID" value="XM_060432982.1"/>
</dbReference>
<evidence type="ECO:0000313" key="2">
    <source>
        <dbReference type="Proteomes" id="UP001244011"/>
    </source>
</evidence>
<reference evidence="1" key="1">
    <citation type="submission" date="2023-06" db="EMBL/GenBank/DDBJ databases">
        <title>Genome-scale phylogeny and comparative genomics of the fungal order Sordariales.</title>
        <authorList>
            <consortium name="Lawrence Berkeley National Laboratory"/>
            <person name="Hensen N."/>
            <person name="Bonometti L."/>
            <person name="Westerberg I."/>
            <person name="Brannstrom I.O."/>
            <person name="Guillou S."/>
            <person name="Cros-Aarteil S."/>
            <person name="Calhoun S."/>
            <person name="Haridas S."/>
            <person name="Kuo A."/>
            <person name="Mondo S."/>
            <person name="Pangilinan J."/>
            <person name="Riley R."/>
            <person name="Labutti K."/>
            <person name="Andreopoulos B."/>
            <person name="Lipzen A."/>
            <person name="Chen C."/>
            <person name="Yanf M."/>
            <person name="Daum C."/>
            <person name="Ng V."/>
            <person name="Clum A."/>
            <person name="Steindorff A."/>
            <person name="Ohm R."/>
            <person name="Martin F."/>
            <person name="Silar P."/>
            <person name="Natvig D."/>
            <person name="Lalanne C."/>
            <person name="Gautier V."/>
            <person name="Ament-Velasquez S.L."/>
            <person name="Kruys A."/>
            <person name="Hutchinson M.I."/>
            <person name="Powell A.J."/>
            <person name="Barry K."/>
            <person name="Miller A.N."/>
            <person name="Grigoriev I.V."/>
            <person name="Debuchy R."/>
            <person name="Gladieux P."/>
            <person name="Thoren M.H."/>
            <person name="Johannesson H."/>
        </authorList>
    </citation>
    <scope>NUCLEOTIDE SEQUENCE</scope>
    <source>
        <strain evidence="1">8032-3</strain>
    </source>
</reference>
<accession>A0AAJ0FNQ5</accession>
<dbReference type="AlphaFoldDB" id="A0AAJ0FNQ5"/>
<protein>
    <submittedName>
        <fullName evidence="1">Uncharacterized protein</fullName>
    </submittedName>
</protein>
<dbReference type="GeneID" id="85316169"/>
<evidence type="ECO:0000313" key="1">
    <source>
        <dbReference type="EMBL" id="KAK1767400.1"/>
    </source>
</evidence>